<keyword evidence="2 3" id="KW-0802">TPR repeat</keyword>
<dbReference type="EMBL" id="CAJJDN010000062">
    <property type="protein sequence ID" value="CAD8094619.1"/>
    <property type="molecule type" value="Genomic_DNA"/>
</dbReference>
<evidence type="ECO:0000313" key="5">
    <source>
        <dbReference type="EMBL" id="CAD8094619.1"/>
    </source>
</evidence>
<feature type="repeat" description="TPR" evidence="3">
    <location>
        <begin position="390"/>
        <end position="423"/>
    </location>
</feature>
<keyword evidence="1" id="KW-0677">Repeat</keyword>
<dbReference type="PROSITE" id="PS50005">
    <property type="entry name" value="TPR"/>
    <property type="match status" value="6"/>
</dbReference>
<feature type="repeat" description="TPR" evidence="3">
    <location>
        <begin position="254"/>
        <end position="287"/>
    </location>
</feature>
<dbReference type="Pfam" id="PF00515">
    <property type="entry name" value="TPR_1"/>
    <property type="match status" value="6"/>
</dbReference>
<protein>
    <recommendedName>
        <fullName evidence="7">Tetratricopeptide repeat protein</fullName>
    </recommendedName>
</protein>
<organism evidence="5 6">
    <name type="scientific">Paramecium sonneborni</name>
    <dbReference type="NCBI Taxonomy" id="65129"/>
    <lineage>
        <taxon>Eukaryota</taxon>
        <taxon>Sar</taxon>
        <taxon>Alveolata</taxon>
        <taxon>Ciliophora</taxon>
        <taxon>Intramacronucleata</taxon>
        <taxon>Oligohymenophorea</taxon>
        <taxon>Peniculida</taxon>
        <taxon>Parameciidae</taxon>
        <taxon>Paramecium</taxon>
    </lineage>
</organism>
<feature type="coiled-coil region" evidence="4">
    <location>
        <begin position="86"/>
        <end position="143"/>
    </location>
</feature>
<evidence type="ECO:0000313" key="6">
    <source>
        <dbReference type="Proteomes" id="UP000692954"/>
    </source>
</evidence>
<dbReference type="AlphaFoldDB" id="A0A8S1NT64"/>
<evidence type="ECO:0000256" key="3">
    <source>
        <dbReference type="PROSITE-ProRule" id="PRU00339"/>
    </source>
</evidence>
<keyword evidence="4" id="KW-0175">Coiled coil</keyword>
<dbReference type="SMART" id="SM00028">
    <property type="entry name" value="TPR"/>
    <property type="match status" value="9"/>
</dbReference>
<sequence>MQFFRCTYLGHENEEIIGFCLNQTCQNATQYCYECLSNTHSDHLNDCIRFAIISKYINQFIQIQREQTKQFKEIQNELTNCFEQIFKKIDQNNKILESMNQKLQNKEFLSFKSQINILKLHYSKEKEKQIQEQITQLNNINSAIKIILRDLIKWYDQIISGNINKTKIEEVNRISQVQNQQRMQEAKRLFIQGQKLVNEGKFKEALIKFDESIKQFNQDYIIYVWKGFALDSLSNFQEAINCYDKAIEINPNHDNAWNNKGWALNCLNKFQEAIYCYDKAIEINPNHDYAWNNKGLALNNLNRYQEAIECLDKAIQIDSQDDYAWNNKGFALRKLNRFQEALECYERANEINPNQDSAWNNKGFALKKMNRFQEAVECYDKAIQINSKNDMAWNNKGSALNNLNRFQEAIESLDQSIQINSKNNFAFENKGFALHQLKEYQKAIECYDLDLSLHVKPVTLKLKADALLELGKKSEAKKLYQTALQKGSNEKDYIKKQLSKL</sequence>
<dbReference type="Proteomes" id="UP000692954">
    <property type="component" value="Unassembled WGS sequence"/>
</dbReference>
<dbReference type="InterPro" id="IPR051685">
    <property type="entry name" value="Ycf3/AcsC/BcsC/TPR_MFPF"/>
</dbReference>
<feature type="repeat" description="TPR" evidence="3">
    <location>
        <begin position="288"/>
        <end position="321"/>
    </location>
</feature>
<evidence type="ECO:0000256" key="2">
    <source>
        <dbReference type="ARBA" id="ARBA00022803"/>
    </source>
</evidence>
<feature type="repeat" description="TPR" evidence="3">
    <location>
        <begin position="356"/>
        <end position="389"/>
    </location>
</feature>
<keyword evidence="6" id="KW-1185">Reference proteome</keyword>
<evidence type="ECO:0000256" key="4">
    <source>
        <dbReference type="SAM" id="Coils"/>
    </source>
</evidence>
<feature type="repeat" description="TPR" evidence="3">
    <location>
        <begin position="322"/>
        <end position="355"/>
    </location>
</feature>
<proteinExistence type="predicted"/>
<dbReference type="PANTHER" id="PTHR44943">
    <property type="entry name" value="CELLULOSE SYNTHASE OPERON PROTEIN C"/>
    <property type="match status" value="1"/>
</dbReference>
<accession>A0A8S1NT64</accession>
<dbReference type="PROSITE" id="PS50293">
    <property type="entry name" value="TPR_REGION"/>
    <property type="match status" value="1"/>
</dbReference>
<dbReference type="InterPro" id="IPR019734">
    <property type="entry name" value="TPR_rpt"/>
</dbReference>
<feature type="repeat" description="TPR" evidence="3">
    <location>
        <begin position="220"/>
        <end position="253"/>
    </location>
</feature>
<dbReference type="PANTHER" id="PTHR44943:SF4">
    <property type="entry name" value="TPR REPEAT-CONTAINING PROTEIN MJ0798"/>
    <property type="match status" value="1"/>
</dbReference>
<comment type="caution">
    <text evidence="5">The sequence shown here is derived from an EMBL/GenBank/DDBJ whole genome shotgun (WGS) entry which is preliminary data.</text>
</comment>
<evidence type="ECO:0000256" key="1">
    <source>
        <dbReference type="ARBA" id="ARBA00022737"/>
    </source>
</evidence>
<name>A0A8S1NT64_9CILI</name>
<dbReference type="OrthoDB" id="308728at2759"/>
<reference evidence="5" key="1">
    <citation type="submission" date="2021-01" db="EMBL/GenBank/DDBJ databases">
        <authorList>
            <consortium name="Genoscope - CEA"/>
            <person name="William W."/>
        </authorList>
    </citation>
    <scope>NUCLEOTIDE SEQUENCE</scope>
</reference>
<gene>
    <name evidence="5" type="ORF">PSON_ATCC_30995.1.T0620294</name>
</gene>
<evidence type="ECO:0008006" key="7">
    <source>
        <dbReference type="Google" id="ProtNLM"/>
    </source>
</evidence>